<dbReference type="Proteomes" id="UP001595616">
    <property type="component" value="Unassembled WGS sequence"/>
</dbReference>
<proteinExistence type="predicted"/>
<name>A0ABV7Z2A9_9BACT</name>
<accession>A0ABV7Z2A9</accession>
<dbReference type="InterPro" id="IPR013321">
    <property type="entry name" value="Arc_rbn_hlx_hlx"/>
</dbReference>
<keyword evidence="1" id="KW-0472">Membrane</keyword>
<evidence type="ECO:0000313" key="2">
    <source>
        <dbReference type="EMBL" id="MFC3813296.1"/>
    </source>
</evidence>
<reference evidence="3" key="1">
    <citation type="journal article" date="2019" name="Int. J. Syst. Evol. Microbiol.">
        <title>The Global Catalogue of Microorganisms (GCM) 10K type strain sequencing project: providing services to taxonomists for standard genome sequencing and annotation.</title>
        <authorList>
            <consortium name="The Broad Institute Genomics Platform"/>
            <consortium name="The Broad Institute Genome Sequencing Center for Infectious Disease"/>
            <person name="Wu L."/>
            <person name="Ma J."/>
        </authorList>
    </citation>
    <scope>NUCLEOTIDE SEQUENCE [LARGE SCALE GENOMIC DNA]</scope>
    <source>
        <strain evidence="3">CECT 7956</strain>
    </source>
</reference>
<feature type="transmembrane region" description="Helical" evidence="1">
    <location>
        <begin position="85"/>
        <end position="104"/>
    </location>
</feature>
<dbReference type="RefSeq" id="WP_379840282.1">
    <property type="nucleotide sequence ID" value="NZ_JBHRYQ010000002.1"/>
</dbReference>
<sequence length="113" mass="12616">MKNSNKTESIIFRATAELKQQLVEKADSKSESLSNYIVSLLEQHVFRSNLPEPAPTPPTLNPVYLSEPVNTDTVSLNKPINLKHLIIGLGAFLIILAIYLRAIMPASLNLYRK</sequence>
<evidence type="ECO:0000256" key="1">
    <source>
        <dbReference type="SAM" id="Phobius"/>
    </source>
</evidence>
<keyword evidence="1" id="KW-1133">Transmembrane helix</keyword>
<organism evidence="2 3">
    <name type="scientific">Lacihabitans lacunae</name>
    <dbReference type="NCBI Taxonomy" id="1028214"/>
    <lineage>
        <taxon>Bacteria</taxon>
        <taxon>Pseudomonadati</taxon>
        <taxon>Bacteroidota</taxon>
        <taxon>Cytophagia</taxon>
        <taxon>Cytophagales</taxon>
        <taxon>Leadbetterellaceae</taxon>
        <taxon>Lacihabitans</taxon>
    </lineage>
</organism>
<dbReference type="EMBL" id="JBHRYQ010000002">
    <property type="protein sequence ID" value="MFC3813296.1"/>
    <property type="molecule type" value="Genomic_DNA"/>
</dbReference>
<dbReference type="Gene3D" id="1.10.1220.10">
    <property type="entry name" value="Met repressor-like"/>
    <property type="match status" value="1"/>
</dbReference>
<keyword evidence="1" id="KW-0812">Transmembrane</keyword>
<comment type="caution">
    <text evidence="2">The sequence shown here is derived from an EMBL/GenBank/DDBJ whole genome shotgun (WGS) entry which is preliminary data.</text>
</comment>
<gene>
    <name evidence="2" type="ORF">ACFOOI_21705</name>
</gene>
<protein>
    <submittedName>
        <fullName evidence="2">Uncharacterized protein</fullName>
    </submittedName>
</protein>
<evidence type="ECO:0000313" key="3">
    <source>
        <dbReference type="Proteomes" id="UP001595616"/>
    </source>
</evidence>
<keyword evidence="3" id="KW-1185">Reference proteome</keyword>